<evidence type="ECO:0000256" key="4">
    <source>
        <dbReference type="ARBA" id="ARBA00022695"/>
    </source>
</evidence>
<comment type="catalytic activity">
    <reaction evidence="9 12">
        <text>a 5'-end ribonucleotide-tRNA(His) + GTP + ATP + H2O = a 5'-end phospho-guanosine-ribonucleotide-tRNA(His) + AMP + 2 diphosphate + H(+)</text>
        <dbReference type="Rhea" id="RHEA:54564"/>
        <dbReference type="Rhea" id="RHEA-COMP:14193"/>
        <dbReference type="Rhea" id="RHEA-COMP:14917"/>
        <dbReference type="ChEBI" id="CHEBI:15377"/>
        <dbReference type="ChEBI" id="CHEBI:15378"/>
        <dbReference type="ChEBI" id="CHEBI:30616"/>
        <dbReference type="ChEBI" id="CHEBI:33019"/>
        <dbReference type="ChEBI" id="CHEBI:37565"/>
        <dbReference type="ChEBI" id="CHEBI:138282"/>
        <dbReference type="ChEBI" id="CHEBI:141847"/>
        <dbReference type="ChEBI" id="CHEBI:456215"/>
        <dbReference type="EC" id="2.7.7.79"/>
    </reaction>
</comment>
<dbReference type="GO" id="GO:0008033">
    <property type="term" value="P:tRNA processing"/>
    <property type="evidence" value="ECO:0000318"/>
    <property type="project" value="GO_Central"/>
</dbReference>
<dbReference type="GO" id="GO:0000287">
    <property type="term" value="F:magnesium ion binding"/>
    <property type="evidence" value="ECO:0007669"/>
    <property type="project" value="UniProtKB-UniRule"/>
</dbReference>
<keyword evidence="18" id="KW-1185">Reference proteome</keyword>
<feature type="binding site" evidence="14">
    <location>
        <position position="30"/>
    </location>
    <ligand>
        <name>Mg(2+)</name>
        <dbReference type="ChEBI" id="CHEBI:18420"/>
        <label>1</label>
        <note>catalytic</note>
    </ligand>
</feature>
<evidence type="ECO:0000256" key="2">
    <source>
        <dbReference type="ARBA" id="ARBA00022679"/>
    </source>
</evidence>
<dbReference type="Pfam" id="PF04446">
    <property type="entry name" value="Thg1"/>
    <property type="match status" value="1"/>
</dbReference>
<evidence type="ECO:0000256" key="3">
    <source>
        <dbReference type="ARBA" id="ARBA00022694"/>
    </source>
</evidence>
<dbReference type="EMBL" id="DS985263">
    <property type="protein sequence ID" value="EDV20051.1"/>
    <property type="molecule type" value="Genomic_DNA"/>
</dbReference>
<dbReference type="PIRSF" id="PIRSF028980">
    <property type="entry name" value="tRNAHis_guanylyltransferase"/>
    <property type="match status" value="1"/>
</dbReference>
<comment type="cofactor">
    <cofactor evidence="14">
        <name>Mg(2+)</name>
        <dbReference type="ChEBI" id="CHEBI:18420"/>
    </cofactor>
    <text evidence="14">Binds 2 magnesium ions per subunit.</text>
</comment>
<dbReference type="PANTHER" id="PTHR12729:SF6">
    <property type="entry name" value="TRNA(HIS) GUANYLYLTRANSFERASE-RELATED"/>
    <property type="match status" value="1"/>
</dbReference>
<dbReference type="STRING" id="10228.B3SB59"/>
<dbReference type="EC" id="2.7.7.79" evidence="12"/>
<dbReference type="InterPro" id="IPR038469">
    <property type="entry name" value="tRNAHis_GuaTrfase_Thg1_sf"/>
</dbReference>
<protein>
    <recommendedName>
        <fullName evidence="12">tRNA(His) guanylyltransferase</fullName>
        <ecNumber evidence="12">2.7.7.79</ecNumber>
    </recommendedName>
    <alternativeName>
        <fullName evidence="12">tRNA-histidine guanylyltransferase</fullName>
    </alternativeName>
</protein>
<dbReference type="OMA" id="WKQHTEI"/>
<dbReference type="Proteomes" id="UP000009022">
    <property type="component" value="Unassembled WGS sequence"/>
</dbReference>
<evidence type="ECO:0000259" key="15">
    <source>
        <dbReference type="Pfam" id="PF04446"/>
    </source>
</evidence>
<comment type="similarity">
    <text evidence="1 12">Belongs to the tRNA(His) guanylyltransferase family.</text>
</comment>
<evidence type="ECO:0000313" key="17">
    <source>
        <dbReference type="EMBL" id="EDV20051.1"/>
    </source>
</evidence>
<keyword evidence="3 12" id="KW-0819">tRNA processing</keyword>
<dbReference type="InterPro" id="IPR024956">
    <property type="entry name" value="tRNAHis_GuaTrfase_cat"/>
</dbReference>
<evidence type="ECO:0000256" key="14">
    <source>
        <dbReference type="PIRSR" id="PIRSR028980-2"/>
    </source>
</evidence>
<feature type="binding site" evidence="13">
    <location>
        <begin position="29"/>
        <end position="34"/>
    </location>
    <ligand>
        <name>GTP</name>
        <dbReference type="ChEBI" id="CHEBI:37565"/>
    </ligand>
</feature>
<feature type="binding site" evidence="13">
    <location>
        <begin position="75"/>
        <end position="76"/>
    </location>
    <ligand>
        <name>GTP</name>
        <dbReference type="ChEBI" id="CHEBI:37565"/>
    </ligand>
</feature>
<evidence type="ECO:0000256" key="6">
    <source>
        <dbReference type="ARBA" id="ARBA00022741"/>
    </source>
</evidence>
<dbReference type="CTD" id="6758702"/>
<dbReference type="FunCoup" id="B3SB59">
    <property type="interactions" value="1420"/>
</dbReference>
<dbReference type="GeneID" id="6758702"/>
<keyword evidence="4 12" id="KW-0548">Nucleotidyltransferase</keyword>
<keyword evidence="5 12" id="KW-0479">Metal-binding</keyword>
<evidence type="ECO:0000256" key="9">
    <source>
        <dbReference type="ARBA" id="ARBA00047281"/>
    </source>
</evidence>
<dbReference type="OrthoDB" id="62560at2759"/>
<keyword evidence="2 12" id="KW-0808">Transferase</keyword>
<evidence type="ECO:0000256" key="11">
    <source>
        <dbReference type="ARBA" id="ARBA00065710"/>
    </source>
</evidence>
<dbReference type="FunFam" id="3.30.70.3000:FF:000001">
    <property type="entry name" value="tRNA(His) guanylyltransferase"/>
    <property type="match status" value="1"/>
</dbReference>
<keyword evidence="8 12" id="KW-0342">GTP-binding</keyword>
<evidence type="ECO:0000259" key="16">
    <source>
        <dbReference type="Pfam" id="PF14413"/>
    </source>
</evidence>
<evidence type="ECO:0000256" key="8">
    <source>
        <dbReference type="ARBA" id="ARBA00023134"/>
    </source>
</evidence>
<reference evidence="17 18" key="1">
    <citation type="journal article" date="2008" name="Nature">
        <title>The Trichoplax genome and the nature of placozoans.</title>
        <authorList>
            <person name="Srivastava M."/>
            <person name="Begovic E."/>
            <person name="Chapman J."/>
            <person name="Putnam N.H."/>
            <person name="Hellsten U."/>
            <person name="Kawashima T."/>
            <person name="Kuo A."/>
            <person name="Mitros T."/>
            <person name="Salamov A."/>
            <person name="Carpenter M.L."/>
            <person name="Signorovitch A.Y."/>
            <person name="Moreno M.A."/>
            <person name="Kamm K."/>
            <person name="Grimwood J."/>
            <person name="Schmutz J."/>
            <person name="Shapiro H."/>
            <person name="Grigoriev I.V."/>
            <person name="Buss L.W."/>
            <person name="Schierwater B."/>
            <person name="Dellaporta S.L."/>
            <person name="Rokhsar D.S."/>
        </authorList>
    </citation>
    <scope>NUCLEOTIDE SEQUENCE [LARGE SCALE GENOMIC DNA]</scope>
    <source>
        <strain evidence="17 18">Grell-BS-1999</strain>
    </source>
</reference>
<comment type="subunit">
    <text evidence="11">Homotetramer. Interacts with MFN1 and MFN2; functions as a guanyl-nucleotide exchange factor/GEF for MFN2 and also probably MFN1.</text>
</comment>
<dbReference type="RefSeq" id="XP_002117435.1">
    <property type="nucleotide sequence ID" value="XM_002117399.1"/>
</dbReference>
<dbReference type="PANTHER" id="PTHR12729">
    <property type="entry name" value="TRNA(HIS) GUANYLYLTRANSFERASE-RELATED"/>
    <property type="match status" value="1"/>
</dbReference>
<evidence type="ECO:0000256" key="5">
    <source>
        <dbReference type="ARBA" id="ARBA00022723"/>
    </source>
</evidence>
<dbReference type="HOGENOM" id="CLU_044271_0_1_1"/>
<dbReference type="PhylomeDB" id="B3SB59"/>
<dbReference type="AlphaFoldDB" id="B3SB59"/>
<accession>B3SB59</accession>
<feature type="binding site" evidence="14">
    <location>
        <position position="76"/>
    </location>
    <ligand>
        <name>Mg(2+)</name>
        <dbReference type="ChEBI" id="CHEBI:18420"/>
        <label>2</label>
        <note>catalytic</note>
    </ligand>
</feature>
<sequence length="245" mass="28823">MAKSRYEYVKLFEQADQCLRNCWIVVRLDGRCFHKFSSQHRFKKPNDDRALNLMNHCGKAVMKEFPDIILGYGQSDEFSFIFKKSCNLFGRRASKLMTNVTSLFSSSYVFYWKNYFNDILQYPPTFDGRVVLYPSDKNLRDYLSWRQADCHINNLYNTSFWALVQQGQYSLPDAEKKLCGTDSGDKNELLFSQFQINYDKEPAIFRKGSILLWKENVVRKRKDVVVEHVDIIGDNFWTGNSQLLS</sequence>
<evidence type="ECO:0000313" key="18">
    <source>
        <dbReference type="Proteomes" id="UP000009022"/>
    </source>
</evidence>
<feature type="binding site" evidence="14">
    <location>
        <position position="29"/>
    </location>
    <ligand>
        <name>Mg(2+)</name>
        <dbReference type="ChEBI" id="CHEBI:18420"/>
        <label>1</label>
        <note>catalytic</note>
    </ligand>
</feature>
<dbReference type="GO" id="GO:0008193">
    <property type="term" value="F:tRNA guanylyltransferase activity"/>
    <property type="evidence" value="ECO:0000318"/>
    <property type="project" value="GO_Central"/>
</dbReference>
<name>B3SB59_TRIAD</name>
<dbReference type="eggNOG" id="KOG2721">
    <property type="taxonomic scope" value="Eukaryota"/>
</dbReference>
<dbReference type="InterPro" id="IPR025845">
    <property type="entry name" value="Thg1_C_dom"/>
</dbReference>
<feature type="domain" description="Thg1 C-terminal" evidence="16">
    <location>
        <begin position="137"/>
        <end position="220"/>
    </location>
</feature>
<dbReference type="Pfam" id="PF14413">
    <property type="entry name" value="Thg1C"/>
    <property type="match status" value="1"/>
</dbReference>
<dbReference type="InParanoid" id="B3SB59"/>
<evidence type="ECO:0000256" key="7">
    <source>
        <dbReference type="ARBA" id="ARBA00022842"/>
    </source>
</evidence>
<evidence type="ECO:0000256" key="13">
    <source>
        <dbReference type="PIRSR" id="PIRSR028980-1"/>
    </source>
</evidence>
<evidence type="ECO:0000256" key="10">
    <source>
        <dbReference type="ARBA" id="ARBA00058346"/>
    </source>
</evidence>
<feature type="binding site" evidence="14">
    <location>
        <position position="29"/>
    </location>
    <ligand>
        <name>Mg(2+)</name>
        <dbReference type="ChEBI" id="CHEBI:18420"/>
        <label>2</label>
        <note>catalytic</note>
    </ligand>
</feature>
<evidence type="ECO:0000256" key="12">
    <source>
        <dbReference type="PIRNR" id="PIRNR028980"/>
    </source>
</evidence>
<dbReference type="KEGG" id="tad:TRIADDRAFT_32525"/>
<comment type="function">
    <text evidence="10">Adds a GMP to the 5'-end of tRNA(His) after transcription and RNase P cleavage. This step is essential for proper recognition of the tRNA and for the fidelity of protein synthesis. Also functions as a guanyl-nucleotide exchange factor/GEF for the MFN1 and MFN2 mitofusins thereby regulating mitochondrial fusion. By regulating both mitochondrial dynamics and bioenergetic function, it contributes to cell survival following oxidative stress.</text>
</comment>
<keyword evidence="6 12" id="KW-0547">Nucleotide-binding</keyword>
<keyword evidence="7 12" id="KW-0460">Magnesium</keyword>
<evidence type="ECO:0000256" key="1">
    <source>
        <dbReference type="ARBA" id="ARBA00010113"/>
    </source>
</evidence>
<dbReference type="InterPro" id="IPR007537">
    <property type="entry name" value="tRNAHis_GuaTrfase_Thg1"/>
</dbReference>
<gene>
    <name evidence="17" type="ORF">TRIADDRAFT_32525</name>
</gene>
<dbReference type="Gene3D" id="3.30.70.3000">
    <property type="match status" value="1"/>
</dbReference>
<organism evidence="17 18">
    <name type="scientific">Trichoplax adhaerens</name>
    <name type="common">Trichoplax reptans</name>
    <dbReference type="NCBI Taxonomy" id="10228"/>
    <lineage>
        <taxon>Eukaryota</taxon>
        <taxon>Metazoa</taxon>
        <taxon>Placozoa</taxon>
        <taxon>Uniplacotomia</taxon>
        <taxon>Trichoplacea</taxon>
        <taxon>Trichoplacidae</taxon>
        <taxon>Trichoplax</taxon>
    </lineage>
</organism>
<dbReference type="GO" id="GO:0005525">
    <property type="term" value="F:GTP binding"/>
    <property type="evidence" value="ECO:0007669"/>
    <property type="project" value="UniProtKB-UniRule"/>
</dbReference>
<dbReference type="GO" id="GO:0006400">
    <property type="term" value="P:tRNA modification"/>
    <property type="evidence" value="ECO:0007669"/>
    <property type="project" value="UniProtKB-UniRule"/>
</dbReference>
<feature type="domain" description="tRNAHis guanylyltransferase catalytic" evidence="15">
    <location>
        <begin position="6"/>
        <end position="134"/>
    </location>
</feature>
<proteinExistence type="inferred from homology"/>
<feature type="binding site" evidence="14">
    <location>
        <position position="76"/>
    </location>
    <ligand>
        <name>Mg(2+)</name>
        <dbReference type="ChEBI" id="CHEBI:18420"/>
        <label>1</label>
        <note>catalytic</note>
    </ligand>
</feature>